<dbReference type="Proteomes" id="UP001595453">
    <property type="component" value="Unassembled WGS sequence"/>
</dbReference>
<proteinExistence type="predicted"/>
<sequence>MVTSKRSWLFDEVIDLVNAHIRTPNLALDKHGICYCGAYAELRCTSTLYLRQLNILASFIEESALLNGQPLMLEQSSLLCSHAPFMMFIVIRRNTMPMLAFFETSELTGNTLDSVEILARLVSVYECDKAFNTLFGVNAAKMPCDDRRNAPVKQVKNRSVSLVKRLRNPRNMGWMQVTLGTTLVFVHFSLVMMRDWLGSVLPSF</sequence>
<protein>
    <submittedName>
        <fullName evidence="2">Uncharacterized protein</fullName>
    </submittedName>
</protein>
<evidence type="ECO:0000256" key="1">
    <source>
        <dbReference type="SAM" id="Phobius"/>
    </source>
</evidence>
<organism evidence="2 3">
    <name type="scientific">Pseudoalteromonas fenneropenaei</name>
    <dbReference type="NCBI Taxonomy" id="1737459"/>
    <lineage>
        <taxon>Bacteria</taxon>
        <taxon>Pseudomonadati</taxon>
        <taxon>Pseudomonadota</taxon>
        <taxon>Gammaproteobacteria</taxon>
        <taxon>Alteromonadales</taxon>
        <taxon>Pseudoalteromonadaceae</taxon>
        <taxon>Pseudoalteromonas</taxon>
    </lineage>
</organism>
<reference evidence="3" key="1">
    <citation type="journal article" date="2019" name="Int. J. Syst. Evol. Microbiol.">
        <title>The Global Catalogue of Microorganisms (GCM) 10K type strain sequencing project: providing services to taxonomists for standard genome sequencing and annotation.</title>
        <authorList>
            <consortium name="The Broad Institute Genomics Platform"/>
            <consortium name="The Broad Institute Genome Sequencing Center for Infectious Disease"/>
            <person name="Wu L."/>
            <person name="Ma J."/>
        </authorList>
    </citation>
    <scope>NUCLEOTIDE SEQUENCE [LARGE SCALE GENOMIC DNA]</scope>
    <source>
        <strain evidence="3">KCTC 42730</strain>
    </source>
</reference>
<dbReference type="EMBL" id="JBHRSD010000001">
    <property type="protein sequence ID" value="MFC3031019.1"/>
    <property type="molecule type" value="Genomic_DNA"/>
</dbReference>
<keyword evidence="3" id="KW-1185">Reference proteome</keyword>
<name>A0ABV7CC97_9GAMM</name>
<evidence type="ECO:0000313" key="2">
    <source>
        <dbReference type="EMBL" id="MFC3031019.1"/>
    </source>
</evidence>
<comment type="caution">
    <text evidence="2">The sequence shown here is derived from an EMBL/GenBank/DDBJ whole genome shotgun (WGS) entry which is preliminary data.</text>
</comment>
<gene>
    <name evidence="2" type="ORF">ACFOEE_00540</name>
</gene>
<feature type="transmembrane region" description="Helical" evidence="1">
    <location>
        <begin position="174"/>
        <end position="193"/>
    </location>
</feature>
<keyword evidence="1" id="KW-0812">Transmembrane</keyword>
<dbReference type="RefSeq" id="WP_377119837.1">
    <property type="nucleotide sequence ID" value="NZ_JBHRSD010000001.1"/>
</dbReference>
<evidence type="ECO:0000313" key="3">
    <source>
        <dbReference type="Proteomes" id="UP001595453"/>
    </source>
</evidence>
<accession>A0ABV7CC97</accession>
<keyword evidence="1" id="KW-0472">Membrane</keyword>
<keyword evidence="1" id="KW-1133">Transmembrane helix</keyword>